<keyword evidence="1" id="KW-0812">Transmembrane</keyword>
<comment type="caution">
    <text evidence="2">The sequence shown here is derived from an EMBL/GenBank/DDBJ whole genome shotgun (WGS) entry which is preliminary data.</text>
</comment>
<feature type="transmembrane region" description="Helical" evidence="1">
    <location>
        <begin position="125"/>
        <end position="143"/>
    </location>
</feature>
<keyword evidence="1" id="KW-1133">Transmembrane helix</keyword>
<feature type="transmembrane region" description="Helical" evidence="1">
    <location>
        <begin position="62"/>
        <end position="80"/>
    </location>
</feature>
<organism evidence="2 3">
    <name type="scientific">Sediminibacterium roseum</name>
    <dbReference type="NCBI Taxonomy" id="1978412"/>
    <lineage>
        <taxon>Bacteria</taxon>
        <taxon>Pseudomonadati</taxon>
        <taxon>Bacteroidota</taxon>
        <taxon>Chitinophagia</taxon>
        <taxon>Chitinophagales</taxon>
        <taxon>Chitinophagaceae</taxon>
        <taxon>Sediminibacterium</taxon>
    </lineage>
</organism>
<evidence type="ECO:0000313" key="2">
    <source>
        <dbReference type="EMBL" id="NCI48870.1"/>
    </source>
</evidence>
<keyword evidence="3" id="KW-1185">Reference proteome</keyword>
<reference evidence="2 3" key="1">
    <citation type="submission" date="2020-01" db="EMBL/GenBank/DDBJ databases">
        <title>Genome analysis.</title>
        <authorList>
            <person name="Wu S."/>
            <person name="Wang G."/>
        </authorList>
    </citation>
    <scope>NUCLEOTIDE SEQUENCE [LARGE SCALE GENOMIC DNA]</scope>
    <source>
        <strain evidence="2 3">SYL130</strain>
    </source>
</reference>
<evidence type="ECO:0000313" key="3">
    <source>
        <dbReference type="Proteomes" id="UP000753802"/>
    </source>
</evidence>
<sequence>MENEEKELSPRESLALIQTMINKTKGAVADDSFHFLLWGWLVFGCCVAGYVLKVFVGYPNHFIVWWLMPVGGIVSGWYGAKQSKQQRVKTFLDEALGYLWLAIALSFIVLVAVNMIGGQAWQTAFTYYILLYAIGTFVSGSLLRFKPLVYGGLVNFGLCVVSAKFQYDDQLLIGALAILISYIIPGHLLRRRYQKQNS</sequence>
<dbReference type="Proteomes" id="UP000753802">
    <property type="component" value="Unassembled WGS sequence"/>
</dbReference>
<feature type="transmembrane region" description="Helical" evidence="1">
    <location>
        <begin position="171"/>
        <end position="189"/>
    </location>
</feature>
<accession>A0ABW9ZQS4</accession>
<gene>
    <name evidence="2" type="ORF">GWC95_02980</name>
</gene>
<feature type="transmembrane region" description="Helical" evidence="1">
    <location>
        <begin position="35"/>
        <end position="56"/>
    </location>
</feature>
<proteinExistence type="predicted"/>
<dbReference type="EMBL" id="JAACJS010000002">
    <property type="protein sequence ID" value="NCI48870.1"/>
    <property type="molecule type" value="Genomic_DNA"/>
</dbReference>
<dbReference type="RefSeq" id="WP_161817178.1">
    <property type="nucleotide sequence ID" value="NZ_JAACJS010000002.1"/>
</dbReference>
<protein>
    <recommendedName>
        <fullName evidence="4">DUF2157 domain-containing protein</fullName>
    </recommendedName>
</protein>
<name>A0ABW9ZQS4_9BACT</name>
<evidence type="ECO:0008006" key="4">
    <source>
        <dbReference type="Google" id="ProtNLM"/>
    </source>
</evidence>
<feature type="transmembrane region" description="Helical" evidence="1">
    <location>
        <begin position="92"/>
        <end position="113"/>
    </location>
</feature>
<evidence type="ECO:0000256" key="1">
    <source>
        <dbReference type="SAM" id="Phobius"/>
    </source>
</evidence>
<keyword evidence="1" id="KW-0472">Membrane</keyword>